<sequence length="82" mass="9896">MLLIATNYSFRYVVEESQAHLMIHLLRVRFHRQIILVRAKTLLQAQNNKINPIYQEIQMMIKKNTKQIQMPQRILLNLFSIF</sequence>
<keyword evidence="2" id="KW-1185">Reference proteome</keyword>
<dbReference type="Proteomes" id="UP000009168">
    <property type="component" value="Unassembled WGS sequence"/>
</dbReference>
<accession>W7XIM7</accession>
<dbReference type="RefSeq" id="XP_012654005.1">
    <property type="nucleotide sequence ID" value="XM_012798551.1"/>
</dbReference>
<dbReference type="EMBL" id="GG662637">
    <property type="protein sequence ID" value="EWS73434.1"/>
    <property type="molecule type" value="Genomic_DNA"/>
</dbReference>
<evidence type="ECO:0000313" key="2">
    <source>
        <dbReference type="Proteomes" id="UP000009168"/>
    </source>
</evidence>
<name>W7XIM7_TETTS</name>
<dbReference type="GeneID" id="24439720"/>
<gene>
    <name evidence="1" type="ORF">TTHERM_000586566</name>
</gene>
<reference evidence="2" key="1">
    <citation type="journal article" date="2006" name="PLoS Biol.">
        <title>Macronuclear genome sequence of the ciliate Tetrahymena thermophila, a model eukaryote.</title>
        <authorList>
            <person name="Eisen J.A."/>
            <person name="Coyne R.S."/>
            <person name="Wu M."/>
            <person name="Wu D."/>
            <person name="Thiagarajan M."/>
            <person name="Wortman J.R."/>
            <person name="Badger J.H."/>
            <person name="Ren Q."/>
            <person name="Amedeo P."/>
            <person name="Jones K.M."/>
            <person name="Tallon L.J."/>
            <person name="Delcher A.L."/>
            <person name="Salzberg S.L."/>
            <person name="Silva J.C."/>
            <person name="Haas B.J."/>
            <person name="Majoros W.H."/>
            <person name="Farzad M."/>
            <person name="Carlton J.M."/>
            <person name="Smith R.K. Jr."/>
            <person name="Garg J."/>
            <person name="Pearlman R.E."/>
            <person name="Karrer K.M."/>
            <person name="Sun L."/>
            <person name="Manning G."/>
            <person name="Elde N.C."/>
            <person name="Turkewitz A.P."/>
            <person name="Asai D.J."/>
            <person name="Wilkes D.E."/>
            <person name="Wang Y."/>
            <person name="Cai H."/>
            <person name="Collins K."/>
            <person name="Stewart B.A."/>
            <person name="Lee S.R."/>
            <person name="Wilamowska K."/>
            <person name="Weinberg Z."/>
            <person name="Ruzzo W.L."/>
            <person name="Wloga D."/>
            <person name="Gaertig J."/>
            <person name="Frankel J."/>
            <person name="Tsao C.-C."/>
            <person name="Gorovsky M.A."/>
            <person name="Keeling P.J."/>
            <person name="Waller R.F."/>
            <person name="Patron N.J."/>
            <person name="Cherry J.M."/>
            <person name="Stover N.A."/>
            <person name="Krieger C.J."/>
            <person name="del Toro C."/>
            <person name="Ryder H.F."/>
            <person name="Williamson S.C."/>
            <person name="Barbeau R.A."/>
            <person name="Hamilton E.P."/>
            <person name="Orias E."/>
        </authorList>
    </citation>
    <scope>NUCLEOTIDE SEQUENCE [LARGE SCALE GENOMIC DNA]</scope>
    <source>
        <strain evidence="2">SB210</strain>
    </source>
</reference>
<dbReference type="KEGG" id="tet:TTHERM_000586566"/>
<dbReference type="InParanoid" id="W7XIM7"/>
<evidence type="ECO:0000313" key="1">
    <source>
        <dbReference type="EMBL" id="EWS73434.1"/>
    </source>
</evidence>
<protein>
    <submittedName>
        <fullName evidence="1">Uncharacterized protein</fullName>
    </submittedName>
</protein>
<proteinExistence type="predicted"/>
<organism evidence="1 2">
    <name type="scientific">Tetrahymena thermophila (strain SB210)</name>
    <dbReference type="NCBI Taxonomy" id="312017"/>
    <lineage>
        <taxon>Eukaryota</taxon>
        <taxon>Sar</taxon>
        <taxon>Alveolata</taxon>
        <taxon>Ciliophora</taxon>
        <taxon>Intramacronucleata</taxon>
        <taxon>Oligohymenophorea</taxon>
        <taxon>Hymenostomatida</taxon>
        <taxon>Tetrahymenina</taxon>
        <taxon>Tetrahymenidae</taxon>
        <taxon>Tetrahymena</taxon>
    </lineage>
</organism>
<dbReference type="AlphaFoldDB" id="W7XIM7"/>